<evidence type="ECO:0000313" key="1">
    <source>
        <dbReference type="EMBL" id="SNV25663.1"/>
    </source>
</evidence>
<proteinExistence type="predicted"/>
<protein>
    <submittedName>
        <fullName evidence="1">Uncharacterized protein</fullName>
    </submittedName>
</protein>
<keyword evidence="2" id="KW-1185">Reference proteome</keyword>
<dbReference type="KEGG" id="dco:SAMEA4475696_2292"/>
<name>A0A239VVE9_9MICO</name>
<evidence type="ECO:0000313" key="2">
    <source>
        <dbReference type="Proteomes" id="UP000242637"/>
    </source>
</evidence>
<dbReference type="AlphaFoldDB" id="A0A239VVE9"/>
<organism evidence="1 2">
    <name type="scientific">Dermatophilus congolensis</name>
    <dbReference type="NCBI Taxonomy" id="1863"/>
    <lineage>
        <taxon>Bacteria</taxon>
        <taxon>Bacillati</taxon>
        <taxon>Actinomycetota</taxon>
        <taxon>Actinomycetes</taxon>
        <taxon>Micrococcales</taxon>
        <taxon>Dermatophilaceae</taxon>
        <taxon>Dermatophilus</taxon>
    </lineage>
</organism>
<gene>
    <name evidence="1" type="ORF">SAMEA4475696_02292</name>
</gene>
<sequence length="95" mass="10111">MRSRLGVVVQVVVNRVVMAWEVNQLSRGPRMTRAVCGVPRAWVTSGGVFQVGVPVGGLRVRWVPAVSGAGPMPAVGLVDVLPRVVGAWMPPLMAR</sequence>
<reference evidence="1 2" key="1">
    <citation type="submission" date="2017-06" db="EMBL/GenBank/DDBJ databases">
        <authorList>
            <consortium name="Pathogen Informatics"/>
        </authorList>
    </citation>
    <scope>NUCLEOTIDE SEQUENCE [LARGE SCALE GENOMIC DNA]</scope>
    <source>
        <strain evidence="1 2">NCTC13039</strain>
    </source>
</reference>
<accession>A0A239VVE9</accession>
<dbReference type="STRING" id="1121387.GCA_000429885_00656"/>
<dbReference type="Proteomes" id="UP000242637">
    <property type="component" value="Chromosome 1"/>
</dbReference>
<dbReference type="EMBL" id="LT906453">
    <property type="protein sequence ID" value="SNV25663.1"/>
    <property type="molecule type" value="Genomic_DNA"/>
</dbReference>